<comment type="cofactor">
    <cofactor evidence="1">
        <name>[4Fe-4S] cluster</name>
        <dbReference type="ChEBI" id="CHEBI:49883"/>
    </cofactor>
</comment>
<evidence type="ECO:0000259" key="7">
    <source>
        <dbReference type="PROSITE" id="PS51918"/>
    </source>
</evidence>
<dbReference type="PANTHER" id="PTHR11228:SF7">
    <property type="entry name" value="PQQA PEPTIDE CYCLASE"/>
    <property type="match status" value="1"/>
</dbReference>
<evidence type="ECO:0000313" key="8">
    <source>
        <dbReference type="EMBL" id="MDI1428163.1"/>
    </source>
</evidence>
<dbReference type="Proteomes" id="UP001160301">
    <property type="component" value="Unassembled WGS sequence"/>
</dbReference>
<dbReference type="InterPro" id="IPR050377">
    <property type="entry name" value="Radical_SAM_PqqE_MftC-like"/>
</dbReference>
<dbReference type="Pfam" id="PF13186">
    <property type="entry name" value="SPASM"/>
    <property type="match status" value="1"/>
</dbReference>
<evidence type="ECO:0000256" key="5">
    <source>
        <dbReference type="ARBA" id="ARBA00023014"/>
    </source>
</evidence>
<evidence type="ECO:0000256" key="2">
    <source>
        <dbReference type="ARBA" id="ARBA00022691"/>
    </source>
</evidence>
<keyword evidence="3" id="KW-0479">Metal-binding</keyword>
<evidence type="ECO:0000313" key="9">
    <source>
        <dbReference type="Proteomes" id="UP001160301"/>
    </source>
</evidence>
<dbReference type="InterPro" id="IPR058240">
    <property type="entry name" value="rSAM_sf"/>
</dbReference>
<dbReference type="InterPro" id="IPR013785">
    <property type="entry name" value="Aldolase_TIM"/>
</dbReference>
<dbReference type="SUPFAM" id="SSF102114">
    <property type="entry name" value="Radical SAM enzymes"/>
    <property type="match status" value="1"/>
</dbReference>
<evidence type="ECO:0000256" key="3">
    <source>
        <dbReference type="ARBA" id="ARBA00022723"/>
    </source>
</evidence>
<evidence type="ECO:0000256" key="6">
    <source>
        <dbReference type="SAM" id="MobiDB-lite"/>
    </source>
</evidence>
<feature type="domain" description="Radical SAM core" evidence="7">
    <location>
        <begin position="64"/>
        <end position="280"/>
    </location>
</feature>
<feature type="region of interest" description="Disordered" evidence="6">
    <location>
        <begin position="1"/>
        <end position="29"/>
    </location>
</feature>
<proteinExistence type="predicted"/>
<dbReference type="SFLD" id="SFLDG01386">
    <property type="entry name" value="main_SPASM_domain-containing"/>
    <property type="match status" value="1"/>
</dbReference>
<evidence type="ECO:0000256" key="4">
    <source>
        <dbReference type="ARBA" id="ARBA00023004"/>
    </source>
</evidence>
<keyword evidence="2" id="KW-0949">S-adenosyl-L-methionine</keyword>
<reference evidence="8 9" key="1">
    <citation type="submission" date="2023-04" db="EMBL/GenBank/DDBJ databases">
        <title>The genome sequence of Polyangium sorediatum DSM14670.</title>
        <authorList>
            <person name="Zhang X."/>
        </authorList>
    </citation>
    <scope>NUCLEOTIDE SEQUENCE [LARGE SCALE GENOMIC DNA]</scope>
    <source>
        <strain evidence="8 9">DSM 14670</strain>
    </source>
</reference>
<organism evidence="8 9">
    <name type="scientific">Polyangium sorediatum</name>
    <dbReference type="NCBI Taxonomy" id="889274"/>
    <lineage>
        <taxon>Bacteria</taxon>
        <taxon>Pseudomonadati</taxon>
        <taxon>Myxococcota</taxon>
        <taxon>Polyangia</taxon>
        <taxon>Polyangiales</taxon>
        <taxon>Polyangiaceae</taxon>
        <taxon>Polyangium</taxon>
    </lineage>
</organism>
<name>A0ABT6NIM7_9BACT</name>
<dbReference type="SMART" id="SM00729">
    <property type="entry name" value="Elp3"/>
    <property type="match status" value="1"/>
</dbReference>
<dbReference type="SFLD" id="SFLDS00029">
    <property type="entry name" value="Radical_SAM"/>
    <property type="match status" value="1"/>
</dbReference>
<comment type="caution">
    <text evidence="8">The sequence shown here is derived from an EMBL/GenBank/DDBJ whole genome shotgun (WGS) entry which is preliminary data.</text>
</comment>
<keyword evidence="5" id="KW-0411">Iron-sulfur</keyword>
<dbReference type="InterPro" id="IPR023885">
    <property type="entry name" value="4Fe4S-binding_SPASM_dom"/>
</dbReference>
<accession>A0ABT6NIM7</accession>
<dbReference type="Gene3D" id="3.20.20.70">
    <property type="entry name" value="Aldolase class I"/>
    <property type="match status" value="1"/>
</dbReference>
<keyword evidence="4" id="KW-0408">Iron</keyword>
<dbReference type="PROSITE" id="PS51918">
    <property type="entry name" value="RADICAL_SAM"/>
    <property type="match status" value="1"/>
</dbReference>
<gene>
    <name evidence="8" type="ORF">QHF89_01625</name>
</gene>
<evidence type="ECO:0000256" key="1">
    <source>
        <dbReference type="ARBA" id="ARBA00001966"/>
    </source>
</evidence>
<keyword evidence="9" id="KW-1185">Reference proteome</keyword>
<dbReference type="InterPro" id="IPR007197">
    <property type="entry name" value="rSAM"/>
</dbReference>
<dbReference type="EMBL" id="JARZHI010000001">
    <property type="protein sequence ID" value="MDI1428163.1"/>
    <property type="molecule type" value="Genomic_DNA"/>
</dbReference>
<dbReference type="InterPro" id="IPR006638">
    <property type="entry name" value="Elp3/MiaA/NifB-like_rSAM"/>
</dbReference>
<sequence length="458" mass="50436">MSSASDPSLNPLREADGFEPPVPTPLLTPRTVLVRNRSLPVAPLADPPRRHLPLAGPSRGVDQAWRPIYVIWEITLRCDLACHHCGSRAGRARPEELSTEEALDLVRQMRDLEVTEITLIGGEAYLRDDWDVIARAIVDAGMICTITTGGRGFSAERARRAKAAGVRSVSVSIDGLAATHDMLRGVKGSHASAMEALRNTKEAGLVVNANTQIGRLNLAEVPAVFEGLIAAGVDTWQVQITVAMGRAADQPEVLLEPWQMLEVMPMLAALKERGDRHGLRIWPANNIGYFGPYEHVLRGSFPMGYNGSCGAGRTLLGVEANGDLKGCPSLPSQAYVGGNIRERSLREVWEQTDALRFTRDRTVDELWGHCRDCYYADACKAGCSWTAHVLFGRRGNNPFCHHRSLELLREGRRERLVPAEAASGKPFDHGRFELIEEDWPAHELDDARRRYGLAPVVP</sequence>
<dbReference type="SFLD" id="SFLDG01067">
    <property type="entry name" value="SPASM/twitch_domain_containing"/>
    <property type="match status" value="1"/>
</dbReference>
<dbReference type="Pfam" id="PF04055">
    <property type="entry name" value="Radical_SAM"/>
    <property type="match status" value="1"/>
</dbReference>
<dbReference type="CDD" id="cd01335">
    <property type="entry name" value="Radical_SAM"/>
    <property type="match status" value="1"/>
</dbReference>
<dbReference type="PANTHER" id="PTHR11228">
    <property type="entry name" value="RADICAL SAM DOMAIN PROTEIN"/>
    <property type="match status" value="1"/>
</dbReference>
<dbReference type="NCBIfam" id="TIGR04085">
    <property type="entry name" value="rSAM_more_4Fe4S"/>
    <property type="match status" value="1"/>
</dbReference>
<protein>
    <submittedName>
        <fullName evidence="8">Radical SAM protein</fullName>
    </submittedName>
</protein>